<evidence type="ECO:0000313" key="3">
    <source>
        <dbReference type="Proteomes" id="UP000064921"/>
    </source>
</evidence>
<gene>
    <name evidence="2" type="ORF">APZ00_14535</name>
</gene>
<organism evidence="2 3">
    <name type="scientific">Pannonibacter phragmitetus</name>
    <dbReference type="NCBI Taxonomy" id="121719"/>
    <lineage>
        <taxon>Bacteria</taxon>
        <taxon>Pseudomonadati</taxon>
        <taxon>Pseudomonadota</taxon>
        <taxon>Alphaproteobacteria</taxon>
        <taxon>Hyphomicrobiales</taxon>
        <taxon>Stappiaceae</taxon>
        <taxon>Pannonibacter</taxon>
    </lineage>
</organism>
<dbReference type="PANTHER" id="PTHR38602">
    <property type="entry name" value="INNER MEMBRANE PROTEIN-RELATED"/>
    <property type="match status" value="1"/>
</dbReference>
<dbReference type="KEGG" id="pphr:APZ00_14535"/>
<keyword evidence="1" id="KW-0812">Transmembrane</keyword>
<dbReference type="eggNOG" id="COG3242">
    <property type="taxonomic scope" value="Bacteria"/>
</dbReference>
<dbReference type="AlphaFoldDB" id="A0A0U3EPH6"/>
<dbReference type="PANTHER" id="PTHR38602:SF1">
    <property type="entry name" value="INNER MEMBRANE PROTEIN"/>
    <property type="match status" value="1"/>
</dbReference>
<dbReference type="RefSeq" id="WP_058899369.1">
    <property type="nucleotide sequence ID" value="NZ_CP013068.1"/>
</dbReference>
<accession>A0A0U3EPH6</accession>
<evidence type="ECO:0008006" key="4">
    <source>
        <dbReference type="Google" id="ProtNLM"/>
    </source>
</evidence>
<reference evidence="2 3" key="1">
    <citation type="submission" date="2015-10" db="EMBL/GenBank/DDBJ databases">
        <title>The world's first case of liver abscess caused by Pannonibacter phragmitetus.</title>
        <authorList>
            <person name="Ming D."/>
            <person name="Wang M."/>
            <person name="Zhou Y."/>
            <person name="Jiang T."/>
            <person name="Hu S."/>
        </authorList>
    </citation>
    <scope>NUCLEOTIDE SEQUENCE [LARGE SCALE GENOMIC DNA]</scope>
    <source>
        <strain evidence="2 3">31801</strain>
    </source>
</reference>
<evidence type="ECO:0000313" key="2">
    <source>
        <dbReference type="EMBL" id="ALV28127.1"/>
    </source>
</evidence>
<evidence type="ECO:0000256" key="1">
    <source>
        <dbReference type="SAM" id="Phobius"/>
    </source>
</evidence>
<feature type="transmembrane region" description="Helical" evidence="1">
    <location>
        <begin position="39"/>
        <end position="59"/>
    </location>
</feature>
<keyword evidence="1" id="KW-0472">Membrane</keyword>
<dbReference type="EMBL" id="CP013068">
    <property type="protein sequence ID" value="ALV28127.1"/>
    <property type="molecule type" value="Genomic_DNA"/>
</dbReference>
<dbReference type="InterPro" id="IPR019201">
    <property type="entry name" value="DUF2065"/>
</dbReference>
<dbReference type="STRING" id="121719.APZ00_14535"/>
<keyword evidence="1" id="KW-1133">Transmembrane helix</keyword>
<dbReference type="Proteomes" id="UP000064921">
    <property type="component" value="Chromosome"/>
</dbReference>
<dbReference type="Pfam" id="PF09838">
    <property type="entry name" value="DUF2065"/>
    <property type="match status" value="1"/>
</dbReference>
<proteinExistence type="predicted"/>
<name>A0A0U3EPH6_9HYPH</name>
<sequence>MSDLITAIALALALEGTLYALAPGRMKAMLRSVLDMDDSVLRGVGLATLAAGVFVIWLVRG</sequence>
<keyword evidence="3" id="KW-1185">Reference proteome</keyword>
<protein>
    <recommendedName>
        <fullName evidence="4">DUF2065 domain-containing protein</fullName>
    </recommendedName>
</protein>